<evidence type="ECO:0000256" key="1">
    <source>
        <dbReference type="SAM" id="MobiDB-lite"/>
    </source>
</evidence>
<evidence type="ECO:0000313" key="3">
    <source>
        <dbReference type="Proteomes" id="UP000237105"/>
    </source>
</evidence>
<sequence>RIKVNKSTYAPLRSKKGASNNGAQGGAPYASLTAQRLPCATSGVWLCPDSSWTHF</sequence>
<keyword evidence="3" id="KW-1185">Reference proteome</keyword>
<dbReference type="EMBL" id="JXTB01000001">
    <property type="protein sequence ID" value="PON80686.1"/>
    <property type="molecule type" value="Genomic_DNA"/>
</dbReference>
<dbReference type="Proteomes" id="UP000237105">
    <property type="component" value="Unassembled WGS sequence"/>
</dbReference>
<comment type="caution">
    <text evidence="2">The sequence shown here is derived from an EMBL/GenBank/DDBJ whole genome shotgun (WGS) entry which is preliminary data.</text>
</comment>
<proteinExistence type="predicted"/>
<protein>
    <submittedName>
        <fullName evidence="2">Uncharacterized protein</fullName>
    </submittedName>
</protein>
<feature type="region of interest" description="Disordered" evidence="1">
    <location>
        <begin position="1"/>
        <end position="27"/>
    </location>
</feature>
<name>A0A2P5E566_PARAD</name>
<feature type="non-terminal residue" evidence="2">
    <location>
        <position position="1"/>
    </location>
</feature>
<gene>
    <name evidence="2" type="ORF">PanWU01x14_002420</name>
</gene>
<evidence type="ECO:0000313" key="2">
    <source>
        <dbReference type="EMBL" id="PON80686.1"/>
    </source>
</evidence>
<dbReference type="AlphaFoldDB" id="A0A2P5E566"/>
<organism evidence="2 3">
    <name type="scientific">Parasponia andersonii</name>
    <name type="common">Sponia andersonii</name>
    <dbReference type="NCBI Taxonomy" id="3476"/>
    <lineage>
        <taxon>Eukaryota</taxon>
        <taxon>Viridiplantae</taxon>
        <taxon>Streptophyta</taxon>
        <taxon>Embryophyta</taxon>
        <taxon>Tracheophyta</taxon>
        <taxon>Spermatophyta</taxon>
        <taxon>Magnoliopsida</taxon>
        <taxon>eudicotyledons</taxon>
        <taxon>Gunneridae</taxon>
        <taxon>Pentapetalae</taxon>
        <taxon>rosids</taxon>
        <taxon>fabids</taxon>
        <taxon>Rosales</taxon>
        <taxon>Cannabaceae</taxon>
        <taxon>Parasponia</taxon>
    </lineage>
</organism>
<reference evidence="3" key="1">
    <citation type="submission" date="2016-06" db="EMBL/GenBank/DDBJ databases">
        <title>Parallel loss of symbiosis genes in relatives of nitrogen-fixing non-legume Parasponia.</title>
        <authorList>
            <person name="Van Velzen R."/>
            <person name="Holmer R."/>
            <person name="Bu F."/>
            <person name="Rutten L."/>
            <person name="Van Zeijl A."/>
            <person name="Liu W."/>
            <person name="Santuari L."/>
            <person name="Cao Q."/>
            <person name="Sharma T."/>
            <person name="Shen D."/>
            <person name="Roswanjaya Y."/>
            <person name="Wardhani T."/>
            <person name="Kalhor M.S."/>
            <person name="Jansen J."/>
            <person name="Van den Hoogen J."/>
            <person name="Gungor B."/>
            <person name="Hartog M."/>
            <person name="Hontelez J."/>
            <person name="Verver J."/>
            <person name="Yang W.-C."/>
            <person name="Schijlen E."/>
            <person name="Repin R."/>
            <person name="Schilthuizen M."/>
            <person name="Schranz E."/>
            <person name="Heidstra R."/>
            <person name="Miyata K."/>
            <person name="Fedorova E."/>
            <person name="Kohlen W."/>
            <person name="Bisseling T."/>
            <person name="Smit S."/>
            <person name="Geurts R."/>
        </authorList>
    </citation>
    <scope>NUCLEOTIDE SEQUENCE [LARGE SCALE GENOMIC DNA]</scope>
    <source>
        <strain evidence="3">cv. WU1-14</strain>
    </source>
</reference>
<accession>A0A2P5E566</accession>